<dbReference type="OrthoDB" id="273345at2759"/>
<keyword evidence="4 5" id="KW-0539">Nucleus</keyword>
<feature type="coiled-coil region" evidence="6">
    <location>
        <begin position="79"/>
        <end position="140"/>
    </location>
</feature>
<keyword evidence="10" id="KW-1185">Reference proteome</keyword>
<dbReference type="PIRSF" id="PIRSF026991">
    <property type="entry name" value="Mnd1"/>
    <property type="match status" value="1"/>
</dbReference>
<organism evidence="11">
    <name type="scientific">Hydatigena taeniaeformis</name>
    <name type="common">Feline tapeworm</name>
    <name type="synonym">Taenia taeniaeformis</name>
    <dbReference type="NCBI Taxonomy" id="6205"/>
    <lineage>
        <taxon>Eukaryota</taxon>
        <taxon>Metazoa</taxon>
        <taxon>Spiralia</taxon>
        <taxon>Lophotrochozoa</taxon>
        <taxon>Platyhelminthes</taxon>
        <taxon>Cestoda</taxon>
        <taxon>Eucestoda</taxon>
        <taxon>Cyclophyllidea</taxon>
        <taxon>Taeniidae</taxon>
        <taxon>Hydatigera</taxon>
    </lineage>
</organism>
<evidence type="ECO:0000256" key="6">
    <source>
        <dbReference type="SAM" id="Coils"/>
    </source>
</evidence>
<reference evidence="11" key="1">
    <citation type="submission" date="2017-02" db="UniProtKB">
        <authorList>
            <consortium name="WormBaseParasite"/>
        </authorList>
    </citation>
    <scope>IDENTIFICATION</scope>
</reference>
<dbReference type="InterPro" id="IPR005647">
    <property type="entry name" value="Mnd1"/>
</dbReference>
<gene>
    <name evidence="9" type="ORF">TTAC_LOCUS7435</name>
</gene>
<proteinExistence type="inferred from homology"/>
<keyword evidence="3 6" id="KW-0175">Coiled coil</keyword>
<dbReference type="STRING" id="6205.A0A0R3X2D9"/>
<dbReference type="Proteomes" id="UP000274429">
    <property type="component" value="Unassembled WGS sequence"/>
</dbReference>
<dbReference type="InterPro" id="IPR040661">
    <property type="entry name" value="LZ3wCH"/>
</dbReference>
<dbReference type="GO" id="GO:0003690">
    <property type="term" value="F:double-stranded DNA binding"/>
    <property type="evidence" value="ECO:0007669"/>
    <property type="project" value="InterPro"/>
</dbReference>
<comment type="similarity">
    <text evidence="2 5">Belongs to the MND1 family.</text>
</comment>
<evidence type="ECO:0000256" key="4">
    <source>
        <dbReference type="ARBA" id="ARBA00023242"/>
    </source>
</evidence>
<evidence type="ECO:0000259" key="7">
    <source>
        <dbReference type="Pfam" id="PF03962"/>
    </source>
</evidence>
<feature type="domain" description="Leucine zipper with capping helix" evidence="8">
    <location>
        <begin position="145"/>
        <end position="210"/>
    </location>
</feature>
<dbReference type="AlphaFoldDB" id="A0A0R3X2D9"/>
<evidence type="ECO:0000256" key="3">
    <source>
        <dbReference type="ARBA" id="ARBA00023054"/>
    </source>
</evidence>
<reference evidence="9 10" key="2">
    <citation type="submission" date="2018-11" db="EMBL/GenBank/DDBJ databases">
        <authorList>
            <consortium name="Pathogen Informatics"/>
        </authorList>
    </citation>
    <scope>NUCLEOTIDE SEQUENCE [LARGE SCALE GENOMIC DNA]</scope>
</reference>
<evidence type="ECO:0000256" key="2">
    <source>
        <dbReference type="ARBA" id="ARBA00005981"/>
    </source>
</evidence>
<feature type="domain" description="Mnd1 HTH" evidence="7">
    <location>
        <begin position="18"/>
        <end position="68"/>
    </location>
</feature>
<dbReference type="GO" id="GO:0005634">
    <property type="term" value="C:nucleus"/>
    <property type="evidence" value="ECO:0007669"/>
    <property type="project" value="UniProtKB-SubCell"/>
</dbReference>
<comment type="function">
    <text evidence="5">Required for proper homologous chromosome pairing and efficient cross-over and intragenic recombination during meiosis.</text>
</comment>
<protein>
    <recommendedName>
        <fullName evidence="5">Meiotic nuclear division protein 1 homolog</fullName>
    </recommendedName>
</protein>
<dbReference type="Pfam" id="PF03962">
    <property type="entry name" value="Mnd1"/>
    <property type="match status" value="1"/>
</dbReference>
<dbReference type="Pfam" id="PF18517">
    <property type="entry name" value="LZ3wCH"/>
    <property type="match status" value="1"/>
</dbReference>
<evidence type="ECO:0000313" key="9">
    <source>
        <dbReference type="EMBL" id="VDM31812.1"/>
    </source>
</evidence>
<evidence type="ECO:0000313" key="11">
    <source>
        <dbReference type="WBParaSite" id="TTAC_0000745001-mRNA-1"/>
    </source>
</evidence>
<dbReference type="EMBL" id="UYWX01020373">
    <property type="protein sequence ID" value="VDM31812.1"/>
    <property type="molecule type" value="Genomic_DNA"/>
</dbReference>
<evidence type="ECO:0000256" key="5">
    <source>
        <dbReference type="PIRNR" id="PIRNR026991"/>
    </source>
</evidence>
<sequence>MSRRRGLSVEEKRMKMMELFYEKELERVSHKEKGIPSMTVKDILMGLVSDGLVDSDKIGTSIYFWAFPSKAGQSRREKIGALESEISDLKSRLVDLEQTLEMARANKEKTVEREEALSALSENQSLLEELKSNLTHLKQHHPNRIRELSSQTETAIECANRWTGKASLLSHLVYPSDNIFQIIGWIKNRFGVDDAALVKQFHIPDNLDYIET</sequence>
<accession>A0A0R3X2D9</accession>
<comment type="subcellular location">
    <subcellularLocation>
        <location evidence="1 5">Nucleus</location>
    </subcellularLocation>
</comment>
<evidence type="ECO:0000313" key="10">
    <source>
        <dbReference type="Proteomes" id="UP000274429"/>
    </source>
</evidence>
<dbReference type="WBParaSite" id="TTAC_0000745001-mRNA-1">
    <property type="protein sequence ID" value="TTAC_0000745001-mRNA-1"/>
    <property type="gene ID" value="TTAC_0000745001"/>
</dbReference>
<name>A0A0R3X2D9_HYDTA</name>
<dbReference type="GO" id="GO:0007131">
    <property type="term" value="P:reciprocal meiotic recombination"/>
    <property type="evidence" value="ECO:0007669"/>
    <property type="project" value="InterPro"/>
</dbReference>
<evidence type="ECO:0000259" key="8">
    <source>
        <dbReference type="Pfam" id="PF18517"/>
    </source>
</evidence>
<dbReference type="InterPro" id="IPR040453">
    <property type="entry name" value="Mnd1_HTH"/>
</dbReference>
<evidence type="ECO:0000256" key="1">
    <source>
        <dbReference type="ARBA" id="ARBA00004123"/>
    </source>
</evidence>